<dbReference type="EMBL" id="CAEZSU010000001">
    <property type="protein sequence ID" value="CAB4537995.1"/>
    <property type="molecule type" value="Genomic_DNA"/>
</dbReference>
<gene>
    <name evidence="2" type="ORF">UFOPK1495_00021</name>
    <name evidence="3" type="ORF">UFOPK1711_00494</name>
    <name evidence="4" type="ORF">UFOPK2143_00203</name>
</gene>
<organism evidence="4">
    <name type="scientific">freshwater metagenome</name>
    <dbReference type="NCBI Taxonomy" id="449393"/>
    <lineage>
        <taxon>unclassified sequences</taxon>
        <taxon>metagenomes</taxon>
        <taxon>ecological metagenomes</taxon>
    </lineage>
</organism>
<proteinExistence type="predicted"/>
<evidence type="ECO:0000313" key="3">
    <source>
        <dbReference type="EMBL" id="CAB4570784.1"/>
    </source>
</evidence>
<evidence type="ECO:0000313" key="2">
    <source>
        <dbReference type="EMBL" id="CAB4537995.1"/>
    </source>
</evidence>
<feature type="region of interest" description="Disordered" evidence="1">
    <location>
        <begin position="1"/>
        <end position="21"/>
    </location>
</feature>
<dbReference type="EMBL" id="CAEZTR010000020">
    <property type="protein sequence ID" value="CAB4570784.1"/>
    <property type="molecule type" value="Genomic_DNA"/>
</dbReference>
<dbReference type="AlphaFoldDB" id="A0A6J6JGJ6"/>
<protein>
    <submittedName>
        <fullName evidence="4">Unannotated protein</fullName>
    </submittedName>
</protein>
<evidence type="ECO:0000256" key="1">
    <source>
        <dbReference type="SAM" id="MobiDB-lite"/>
    </source>
</evidence>
<evidence type="ECO:0000313" key="4">
    <source>
        <dbReference type="EMBL" id="CAB4635614.1"/>
    </source>
</evidence>
<name>A0A6J6JGJ6_9ZZZZ</name>
<reference evidence="4" key="1">
    <citation type="submission" date="2020-05" db="EMBL/GenBank/DDBJ databases">
        <authorList>
            <person name="Chiriac C."/>
            <person name="Salcher M."/>
            <person name="Ghai R."/>
            <person name="Kavagutti S V."/>
        </authorList>
    </citation>
    <scope>NUCLEOTIDE SEQUENCE</scope>
</reference>
<accession>A0A6J6JGJ6</accession>
<dbReference type="EMBL" id="CAEZVV010000006">
    <property type="protein sequence ID" value="CAB4635614.1"/>
    <property type="molecule type" value="Genomic_DNA"/>
</dbReference>
<sequence>MAIATLSNLPTTAVPDSTVTQQPEFDLSRLQRRADFLRRLACSVDPILATSYRRRACELELELWIHIVRSGLPPQDSPLAA</sequence>